<keyword evidence="2" id="KW-1003">Cell membrane</keyword>
<dbReference type="Pfam" id="PF00001">
    <property type="entry name" value="7tm_1"/>
    <property type="match status" value="1"/>
</dbReference>
<keyword evidence="3" id="KW-0716">Sensory transduction</keyword>
<comment type="caution">
    <text evidence="12">The sequence shown here is derived from an EMBL/GenBank/DDBJ whole genome shotgun (WGS) entry which is preliminary data.</text>
</comment>
<protein>
    <recommendedName>
        <fullName evidence="11">G-protein coupled receptors family 1 profile domain-containing protein</fullName>
    </recommendedName>
</protein>
<evidence type="ECO:0000256" key="1">
    <source>
        <dbReference type="ARBA" id="ARBA00004651"/>
    </source>
</evidence>
<dbReference type="AlphaFoldDB" id="A0A8T2INI0"/>
<dbReference type="InterPro" id="IPR000276">
    <property type="entry name" value="GPCR_Rhodpsn"/>
</dbReference>
<feature type="transmembrane region" description="Helical" evidence="10">
    <location>
        <begin position="123"/>
        <end position="144"/>
    </location>
</feature>
<comment type="subcellular location">
    <subcellularLocation>
        <location evidence="1">Cell membrane</location>
        <topology evidence="1">Multi-pass membrane protein</topology>
    </subcellularLocation>
</comment>
<dbReference type="InterPro" id="IPR017452">
    <property type="entry name" value="GPCR_Rhodpsn_7TM"/>
</dbReference>
<feature type="domain" description="G-protein coupled receptors family 1 profile" evidence="11">
    <location>
        <begin position="49"/>
        <end position="150"/>
    </location>
</feature>
<evidence type="ECO:0000256" key="9">
    <source>
        <dbReference type="ARBA" id="ARBA00023170"/>
    </source>
</evidence>
<keyword evidence="6 10" id="KW-1133">Transmembrane helix</keyword>
<keyword evidence="9" id="KW-0675">Receptor</keyword>
<evidence type="ECO:0000256" key="2">
    <source>
        <dbReference type="ARBA" id="ARBA00022475"/>
    </source>
</evidence>
<sequence>MTGQTFSQKVLKTKQSSLNSFLLGFQSLSMLQICLLLNNIVFVYLHLSGNIVVIVMIFSNDFFNSPMYFFLCNLSLSQMLSTTIITPKCSKFCLVGTLLMTESFLLTVMSYDRFLAICRPLRYSSIMHFWFCCYLALTCWPYLYKICLCA</sequence>
<dbReference type="PANTHER" id="PTHR24242">
    <property type="entry name" value="G-PROTEIN COUPLED RECEPTOR"/>
    <property type="match status" value="1"/>
</dbReference>
<keyword evidence="8 10" id="KW-0472">Membrane</keyword>
<evidence type="ECO:0000256" key="6">
    <source>
        <dbReference type="ARBA" id="ARBA00022989"/>
    </source>
</evidence>
<dbReference type="GO" id="GO:0007608">
    <property type="term" value="P:sensory perception of smell"/>
    <property type="evidence" value="ECO:0007669"/>
    <property type="project" value="UniProtKB-KW"/>
</dbReference>
<evidence type="ECO:0000256" key="4">
    <source>
        <dbReference type="ARBA" id="ARBA00022692"/>
    </source>
</evidence>
<dbReference type="SUPFAM" id="SSF81321">
    <property type="entry name" value="Family A G protein-coupled receptor-like"/>
    <property type="match status" value="1"/>
</dbReference>
<reference evidence="12" key="1">
    <citation type="thesis" date="2020" institute="ProQuest LLC" country="789 East Eisenhower Parkway, Ann Arbor, MI, USA">
        <title>Comparative Genomics and Chromosome Evolution.</title>
        <authorList>
            <person name="Mudd A.B."/>
        </authorList>
    </citation>
    <scope>NUCLEOTIDE SEQUENCE</scope>
    <source>
        <strain evidence="12">Female2</strain>
        <tissue evidence="12">Blood</tissue>
    </source>
</reference>
<dbReference type="PANTHER" id="PTHR24242:SF393">
    <property type="entry name" value="OLFACTORY RECEPTOR"/>
    <property type="match status" value="1"/>
</dbReference>
<dbReference type="GO" id="GO:0004930">
    <property type="term" value="F:G protein-coupled receptor activity"/>
    <property type="evidence" value="ECO:0007669"/>
    <property type="project" value="UniProtKB-KW"/>
</dbReference>
<evidence type="ECO:0000256" key="8">
    <source>
        <dbReference type="ARBA" id="ARBA00023136"/>
    </source>
</evidence>
<evidence type="ECO:0000313" key="13">
    <source>
        <dbReference type="Proteomes" id="UP000812440"/>
    </source>
</evidence>
<evidence type="ECO:0000256" key="5">
    <source>
        <dbReference type="ARBA" id="ARBA00022725"/>
    </source>
</evidence>
<accession>A0A8T2INI0</accession>
<keyword evidence="5" id="KW-0552">Olfaction</keyword>
<proteinExistence type="predicted"/>
<keyword evidence="7" id="KW-0297">G-protein coupled receptor</keyword>
<evidence type="ECO:0000313" key="12">
    <source>
        <dbReference type="EMBL" id="KAG8433532.1"/>
    </source>
</evidence>
<dbReference type="PROSITE" id="PS50262">
    <property type="entry name" value="G_PROTEIN_RECEP_F1_2"/>
    <property type="match status" value="1"/>
</dbReference>
<gene>
    <name evidence="12" type="ORF">GDO86_017721</name>
</gene>
<name>A0A8T2INI0_9PIPI</name>
<dbReference type="InterPro" id="IPR050939">
    <property type="entry name" value="Olfactory_GPCR1"/>
</dbReference>
<dbReference type="Gene3D" id="1.20.1070.10">
    <property type="entry name" value="Rhodopsin 7-helix transmembrane proteins"/>
    <property type="match status" value="1"/>
</dbReference>
<dbReference type="OrthoDB" id="6147321at2759"/>
<dbReference type="Proteomes" id="UP000812440">
    <property type="component" value="Chromosome 9"/>
</dbReference>
<evidence type="ECO:0000256" key="3">
    <source>
        <dbReference type="ARBA" id="ARBA00022606"/>
    </source>
</evidence>
<organism evidence="12 13">
    <name type="scientific">Hymenochirus boettgeri</name>
    <name type="common">Congo dwarf clawed frog</name>
    <dbReference type="NCBI Taxonomy" id="247094"/>
    <lineage>
        <taxon>Eukaryota</taxon>
        <taxon>Metazoa</taxon>
        <taxon>Chordata</taxon>
        <taxon>Craniata</taxon>
        <taxon>Vertebrata</taxon>
        <taxon>Euteleostomi</taxon>
        <taxon>Amphibia</taxon>
        <taxon>Batrachia</taxon>
        <taxon>Anura</taxon>
        <taxon>Pipoidea</taxon>
        <taxon>Pipidae</taxon>
        <taxon>Pipinae</taxon>
        <taxon>Hymenochirus</taxon>
    </lineage>
</organism>
<keyword evidence="13" id="KW-1185">Reference proteome</keyword>
<dbReference type="GO" id="GO:0005886">
    <property type="term" value="C:plasma membrane"/>
    <property type="evidence" value="ECO:0007669"/>
    <property type="project" value="UniProtKB-SubCell"/>
</dbReference>
<evidence type="ECO:0000256" key="7">
    <source>
        <dbReference type="ARBA" id="ARBA00023040"/>
    </source>
</evidence>
<evidence type="ECO:0000256" key="10">
    <source>
        <dbReference type="SAM" id="Phobius"/>
    </source>
</evidence>
<evidence type="ECO:0000259" key="11">
    <source>
        <dbReference type="PROSITE" id="PS50262"/>
    </source>
</evidence>
<feature type="transmembrane region" description="Helical" evidence="10">
    <location>
        <begin position="92"/>
        <end position="111"/>
    </location>
</feature>
<dbReference type="PROSITE" id="PS00237">
    <property type="entry name" value="G_PROTEIN_RECEP_F1_1"/>
    <property type="match status" value="1"/>
</dbReference>
<keyword evidence="7" id="KW-0807">Transducer</keyword>
<keyword evidence="4 10" id="KW-0812">Transmembrane</keyword>
<dbReference type="EMBL" id="JAACNH010000009">
    <property type="protein sequence ID" value="KAG8433532.1"/>
    <property type="molecule type" value="Genomic_DNA"/>
</dbReference>